<keyword evidence="2" id="KW-1185">Reference proteome</keyword>
<organism evidence="1 2">
    <name type="scientific">Otus sunia</name>
    <name type="common">Oriental scops-owl</name>
    <dbReference type="NCBI Taxonomy" id="257818"/>
    <lineage>
        <taxon>Eukaryota</taxon>
        <taxon>Metazoa</taxon>
        <taxon>Chordata</taxon>
        <taxon>Craniata</taxon>
        <taxon>Vertebrata</taxon>
        <taxon>Euteleostomi</taxon>
        <taxon>Archelosauria</taxon>
        <taxon>Archosauria</taxon>
        <taxon>Dinosauria</taxon>
        <taxon>Saurischia</taxon>
        <taxon>Theropoda</taxon>
        <taxon>Coelurosauria</taxon>
        <taxon>Aves</taxon>
        <taxon>Neognathae</taxon>
        <taxon>Neoaves</taxon>
        <taxon>Telluraves</taxon>
        <taxon>Strigiformes</taxon>
        <taxon>Strigidae</taxon>
        <taxon>Otus</taxon>
    </lineage>
</organism>
<accession>A0A8C8ASG0</accession>
<dbReference type="Ensembl" id="ENSOSUT00000009949.1">
    <property type="protein sequence ID" value="ENSOSUP00000009611.1"/>
    <property type="gene ID" value="ENSOSUG00000007046.1"/>
</dbReference>
<protein>
    <submittedName>
        <fullName evidence="1">Uncharacterized protein</fullName>
    </submittedName>
</protein>
<name>A0A8C8ASG0_9STRI</name>
<dbReference type="AlphaFoldDB" id="A0A8C8ASG0"/>
<dbReference type="Proteomes" id="UP000694552">
    <property type="component" value="Unplaced"/>
</dbReference>
<reference evidence="1" key="2">
    <citation type="submission" date="2025-09" db="UniProtKB">
        <authorList>
            <consortium name="Ensembl"/>
        </authorList>
    </citation>
    <scope>IDENTIFICATION</scope>
</reference>
<proteinExistence type="predicted"/>
<sequence length="67" mass="7780">MFYKQLLKLFVHSSNPSVKLYSTDSIPSFQKNQIYLLAHPPLHLMCRCCSSCPALFSQVLCFLLQHY</sequence>
<evidence type="ECO:0000313" key="2">
    <source>
        <dbReference type="Proteomes" id="UP000694552"/>
    </source>
</evidence>
<evidence type="ECO:0000313" key="1">
    <source>
        <dbReference type="Ensembl" id="ENSOSUP00000009611.1"/>
    </source>
</evidence>
<reference evidence="1" key="1">
    <citation type="submission" date="2025-08" db="UniProtKB">
        <authorList>
            <consortium name="Ensembl"/>
        </authorList>
    </citation>
    <scope>IDENTIFICATION</scope>
</reference>